<sequence length="97" mass="11076">MKTESGYASFAECWKDCCNRACYRLSYEAGKTDPALIAALEQADALYHTIEEKLGQDGRLVDEFDAAKNFSLGLSDEYIYQQGFQDCVYLLRWINLI</sequence>
<gene>
    <name evidence="1" type="ORF">EDD78_10715</name>
</gene>
<accession>A0A9X8UJ11</accession>
<dbReference type="AlphaFoldDB" id="A0A9X8UJ11"/>
<name>A0A9X8UJ11_9FIRM</name>
<comment type="caution">
    <text evidence="1">The sequence shown here is derived from an EMBL/GenBank/DDBJ whole genome shotgun (WGS) entry which is preliminary data.</text>
</comment>
<keyword evidence="2" id="KW-1185">Reference proteome</keyword>
<organism evidence="1 2">
    <name type="scientific">Harryflintia acetispora</name>
    <dbReference type="NCBI Taxonomy" id="1849041"/>
    <lineage>
        <taxon>Bacteria</taxon>
        <taxon>Bacillati</taxon>
        <taxon>Bacillota</taxon>
        <taxon>Clostridia</taxon>
        <taxon>Eubacteriales</taxon>
        <taxon>Oscillospiraceae</taxon>
        <taxon>Harryflintia</taxon>
    </lineage>
</organism>
<dbReference type="RefSeq" id="WP_132084677.1">
    <property type="nucleotide sequence ID" value="NZ_JADNAH010000085.1"/>
</dbReference>
<dbReference type="EMBL" id="SLUK01000007">
    <property type="protein sequence ID" value="TCL42914.1"/>
    <property type="molecule type" value="Genomic_DNA"/>
</dbReference>
<proteinExistence type="predicted"/>
<protein>
    <submittedName>
        <fullName evidence="1">Uncharacterized protein</fullName>
    </submittedName>
</protein>
<dbReference type="Proteomes" id="UP000294682">
    <property type="component" value="Unassembled WGS sequence"/>
</dbReference>
<evidence type="ECO:0000313" key="2">
    <source>
        <dbReference type="Proteomes" id="UP000294682"/>
    </source>
</evidence>
<reference evidence="1 2" key="1">
    <citation type="submission" date="2019-03" db="EMBL/GenBank/DDBJ databases">
        <title>Genomic Encyclopedia of Type Strains, Phase IV (KMG-IV): sequencing the most valuable type-strain genomes for metagenomic binning, comparative biology and taxonomic classification.</title>
        <authorList>
            <person name="Goeker M."/>
        </authorList>
    </citation>
    <scope>NUCLEOTIDE SEQUENCE [LARGE SCALE GENOMIC DNA]</scope>
    <source>
        <strain evidence="1 2">DSM 100433</strain>
    </source>
</reference>
<evidence type="ECO:0000313" key="1">
    <source>
        <dbReference type="EMBL" id="TCL42914.1"/>
    </source>
</evidence>